<dbReference type="Pfam" id="PF00076">
    <property type="entry name" value="RRM_1"/>
    <property type="match status" value="2"/>
</dbReference>
<keyword evidence="6" id="KW-1185">Reference proteome</keyword>
<protein>
    <recommendedName>
        <fullName evidence="4">RRM domain-containing protein</fullName>
    </recommendedName>
</protein>
<evidence type="ECO:0000313" key="5">
    <source>
        <dbReference type="EnsemblMetazoa" id="AAEL021950-PA"/>
    </source>
</evidence>
<reference evidence="5 6" key="1">
    <citation type="submission" date="2017-06" db="EMBL/GenBank/DDBJ databases">
        <title>Aedes aegypti genome working group (AGWG) sequencing and assembly.</title>
        <authorList>
            <consortium name="Aedes aegypti Genome Working Group (AGWG)"/>
            <person name="Matthews B.J."/>
        </authorList>
    </citation>
    <scope>NUCLEOTIDE SEQUENCE [LARGE SCALE GENOMIC DNA]</scope>
    <source>
        <strain evidence="5 6">LVP_AGWG</strain>
    </source>
</reference>
<feature type="domain" description="RRM" evidence="4">
    <location>
        <begin position="36"/>
        <end position="110"/>
    </location>
</feature>
<feature type="compositionally biased region" description="Basic and acidic residues" evidence="3">
    <location>
        <begin position="384"/>
        <end position="399"/>
    </location>
</feature>
<dbReference type="PANTHER" id="PTHR24012">
    <property type="entry name" value="RNA BINDING PROTEIN"/>
    <property type="match status" value="1"/>
</dbReference>
<feature type="region of interest" description="Disordered" evidence="3">
    <location>
        <begin position="1369"/>
        <end position="1393"/>
    </location>
</feature>
<accession>A0A6I8U0K8</accession>
<feature type="domain" description="RRM" evidence="4">
    <location>
        <begin position="716"/>
        <end position="812"/>
    </location>
</feature>
<dbReference type="InParanoid" id="A0A6I8U0K8"/>
<dbReference type="GO" id="GO:0003723">
    <property type="term" value="F:RNA binding"/>
    <property type="evidence" value="ECO:0007669"/>
    <property type="project" value="UniProtKB-UniRule"/>
</dbReference>
<dbReference type="InterPro" id="IPR012677">
    <property type="entry name" value="Nucleotide-bd_a/b_plait_sf"/>
</dbReference>
<feature type="compositionally biased region" description="Low complexity" evidence="3">
    <location>
        <begin position="443"/>
        <end position="455"/>
    </location>
</feature>
<evidence type="ECO:0000259" key="4">
    <source>
        <dbReference type="PROSITE" id="PS50102"/>
    </source>
</evidence>
<dbReference type="Proteomes" id="UP000008820">
    <property type="component" value="Chromosome 1"/>
</dbReference>
<dbReference type="PROSITE" id="PS50102">
    <property type="entry name" value="RRM"/>
    <property type="match status" value="3"/>
</dbReference>
<evidence type="ECO:0000256" key="2">
    <source>
        <dbReference type="ARBA" id="ARBA00022884"/>
    </source>
</evidence>
<feature type="compositionally biased region" description="Polar residues" evidence="3">
    <location>
        <begin position="469"/>
        <end position="481"/>
    </location>
</feature>
<feature type="region of interest" description="Disordered" evidence="3">
    <location>
        <begin position="428"/>
        <end position="455"/>
    </location>
</feature>
<dbReference type="InterPro" id="IPR000504">
    <property type="entry name" value="RRM_dom"/>
</dbReference>
<gene>
    <name evidence="5" type="primary">5574629</name>
</gene>
<feature type="domain" description="RRM" evidence="4">
    <location>
        <begin position="941"/>
        <end position="1016"/>
    </location>
</feature>
<reference evidence="5" key="2">
    <citation type="submission" date="2020-05" db="UniProtKB">
        <authorList>
            <consortium name="EnsemblMetazoa"/>
        </authorList>
    </citation>
    <scope>IDENTIFICATION</scope>
    <source>
        <strain evidence="5">LVP_AGWG</strain>
    </source>
</reference>
<feature type="region of interest" description="Disordered" evidence="3">
    <location>
        <begin position="469"/>
        <end position="506"/>
    </location>
</feature>
<dbReference type="CDD" id="cd00590">
    <property type="entry name" value="RRM_SF"/>
    <property type="match status" value="2"/>
</dbReference>
<dbReference type="InterPro" id="IPR035979">
    <property type="entry name" value="RBD_domain_sf"/>
</dbReference>
<organism evidence="5 6">
    <name type="scientific">Aedes aegypti</name>
    <name type="common">Yellowfever mosquito</name>
    <name type="synonym">Culex aegypti</name>
    <dbReference type="NCBI Taxonomy" id="7159"/>
    <lineage>
        <taxon>Eukaryota</taxon>
        <taxon>Metazoa</taxon>
        <taxon>Ecdysozoa</taxon>
        <taxon>Arthropoda</taxon>
        <taxon>Hexapoda</taxon>
        <taxon>Insecta</taxon>
        <taxon>Pterygota</taxon>
        <taxon>Neoptera</taxon>
        <taxon>Endopterygota</taxon>
        <taxon>Diptera</taxon>
        <taxon>Nematocera</taxon>
        <taxon>Culicoidea</taxon>
        <taxon>Culicidae</taxon>
        <taxon>Culicinae</taxon>
        <taxon>Aedini</taxon>
        <taxon>Aedes</taxon>
        <taxon>Stegomyia</taxon>
    </lineage>
</organism>
<sequence length="1393" mass="158549">MSRHITETDISLDYSSEPDEYESEYVQDLLLVADQHEIYVGNTGKVNFEKYYCLFKQHGFMKDMTFWRTHNHLYHCRVVYRSKAEADKAVEQMNNRKFFGKRIRVWHALERVELDYAAAIRIDDIAQDVTEEDIFEHFLTCGDIRFVVKTGFAAYVQFAHSFAASHALGLEMILNGDPYTLCRIAADDRIDHAQVIENMKDIKYRKPYVMVENYPELPFEDLARYKSNFESIAPVRHFKIAPTGDNTVTLALCMDRADDRDLVIGRFNGAIISDKKLKVYMAPGKARMTPAHVAKYAICKNSITVDNVRPYLKDYDVSMLFRRCGSVSFLEKIENRWVVCFDSPSAVSLARSYHQFMLYRKQMKVSNLTQETFPASKKIQLRDPDAHIKPQEGVSEKKKPNVPWAYGSGADDFLKDLLKTMDQNIKKDKAKAGTSEPPPGATGPPQAKQAAAPAAKLKNPLAGLKTTTEAEAGKSTANNDKATAGPAASSASENKDDNNPLVEDSESILGTNSISIGNLPKGIEENDLRELFQPARMKTVGMYCSKDPYYSSSSAVVSTVTKADGKKILAHHHDLYRGKRVHIKHTYSGFEFSAEKSLMLKNLPPNVSEEGIMEEVQKIFGPDSVEDVSKPTHHYAYFDFKGEVVAHKLINRLRGALTRFKIDVFQLYAKVPKRCLNFRSHERRSLEEVRNWYGARLANGAPSDEEDKDFGVHNAHKLFVGNIPRDTLAVDVIDYFNNFGTVIDYSPVEKKSCYLRKSAIISFMNSIHAQNTFCQQPHYLEGSKLNVHIMDCPPFSFPENDVKLITVKFHSPFITDDEIRNELSTAIHVICDMRFDAFDDRANYVARYKVTKNKYAAFEALLEKQYINDEAVKIVHGYDPTPPNDKEARERQSITNSAHRQQKEKYLSYVSYNENVREDMEMRSKPSKEADIPFKSFYNDNSIQINNVSLDTSLENIRDLFLKCGDIVDYRALILEEDSSKICFVKFKTDLSADLACTYNQRMFDGKRILVHLARETLVAERERSVLLERLNPVSTTEDIYDAFSQIGTIKYVQKQSPFTAIVCFKDKDSMLEAVNVTSIVKSEQFIVNPCYEEYDPRLFNNFSCQEEHIPIEHMRNALRPRILPEFHQLEIDRQVFELLPEDIKTRLINEVFLAREKIPNFNMLPKHQQINVMKTRYPEFTQKEHFLRLTLREQEKLLDVTSKLQQEYPYEEVRDTDVLPPASKQSRMENNAQRKADQAFAANWYSGPSQEPVPMPVPHPDDVMPPQLGNELRVPPPNANHVAQALPTSGLLGFPGNNVPPIGMLPPSNMPMYPPGGFGPNRFPMFRGGDGILGPRPSFNPMPIMGRMPGPSAGGPSPWLQQRRADMAYNAGPCPPVPGPGPMGFQRPPYFN</sequence>
<evidence type="ECO:0000313" key="6">
    <source>
        <dbReference type="Proteomes" id="UP000008820"/>
    </source>
</evidence>
<dbReference type="SUPFAM" id="SSF54928">
    <property type="entry name" value="RNA-binding domain, RBD"/>
    <property type="match status" value="5"/>
</dbReference>
<proteinExistence type="predicted"/>
<feature type="region of interest" description="Disordered" evidence="3">
    <location>
        <begin position="877"/>
        <end position="901"/>
    </location>
</feature>
<evidence type="ECO:0000256" key="1">
    <source>
        <dbReference type="ARBA" id="ARBA00022737"/>
    </source>
</evidence>
<keyword evidence="2" id="KW-0694">RNA-binding</keyword>
<dbReference type="EnsemblMetazoa" id="AAEL021950-RA">
    <property type="protein sequence ID" value="AAEL021950-PA"/>
    <property type="gene ID" value="AAEL021950"/>
</dbReference>
<evidence type="ECO:0000256" key="3">
    <source>
        <dbReference type="SAM" id="MobiDB-lite"/>
    </source>
</evidence>
<dbReference type="OrthoDB" id="7763451at2759"/>
<feature type="region of interest" description="Disordered" evidence="3">
    <location>
        <begin position="384"/>
        <end position="405"/>
    </location>
</feature>
<name>A0A6I8U0K8_AEDAE</name>
<dbReference type="Gene3D" id="3.30.70.330">
    <property type="match status" value="6"/>
</dbReference>
<keyword evidence="1" id="KW-0677">Repeat</keyword>
<dbReference type="SMART" id="SM00360">
    <property type="entry name" value="RRM"/>
    <property type="match status" value="7"/>
</dbReference>